<evidence type="ECO:0000313" key="3">
    <source>
        <dbReference type="Proteomes" id="UP000053091"/>
    </source>
</evidence>
<keyword evidence="1" id="KW-0812">Transmembrane</keyword>
<protein>
    <submittedName>
        <fullName evidence="2">Uncharacterized protein</fullName>
    </submittedName>
</protein>
<accession>A0A0S7BSS9</accession>
<keyword evidence="3" id="KW-1185">Reference proteome</keyword>
<reference evidence="2" key="1">
    <citation type="journal article" date="2015" name="Genome Announc.">
        <title>Draft Genome Sequence of Bacteroidales Strain TBC1, a Novel Isolate from a Methanogenic Wastewater Treatment System.</title>
        <authorList>
            <person name="Tourlousse D.M."/>
            <person name="Matsuura N."/>
            <person name="Sun L."/>
            <person name="Toyonaga M."/>
            <person name="Kuroda K."/>
            <person name="Ohashi A."/>
            <person name="Cruz R."/>
            <person name="Yamaguchi T."/>
            <person name="Sekiguchi Y."/>
        </authorList>
    </citation>
    <scope>NUCLEOTIDE SEQUENCE [LARGE SCALE GENOMIC DNA]</scope>
    <source>
        <strain evidence="2">TBC1</strain>
    </source>
</reference>
<organism evidence="2">
    <name type="scientific">Lentimicrobium saccharophilum</name>
    <dbReference type="NCBI Taxonomy" id="1678841"/>
    <lineage>
        <taxon>Bacteria</taxon>
        <taxon>Pseudomonadati</taxon>
        <taxon>Bacteroidota</taxon>
        <taxon>Bacteroidia</taxon>
        <taxon>Bacteroidales</taxon>
        <taxon>Lentimicrobiaceae</taxon>
        <taxon>Lentimicrobium</taxon>
    </lineage>
</organism>
<dbReference type="RefSeq" id="WP_062041743.1">
    <property type="nucleotide sequence ID" value="NZ_DF968182.1"/>
</dbReference>
<dbReference type="AlphaFoldDB" id="A0A0S7BSS9"/>
<name>A0A0S7BSS9_9BACT</name>
<dbReference type="OrthoDB" id="1272140at2"/>
<dbReference type="EMBL" id="DF968182">
    <property type="protein sequence ID" value="GAP43882.1"/>
    <property type="molecule type" value="Genomic_DNA"/>
</dbReference>
<dbReference type="STRING" id="1678841.TBC1_112040"/>
<keyword evidence="1" id="KW-0472">Membrane</keyword>
<gene>
    <name evidence="2" type="ORF">TBC1_112040</name>
</gene>
<sequence length="310" mass="35887">MNDRDLLTFGILKQKIVERMLQSYPGINPSISQWKGQEIVDFQEELLQKVNAHISEKWFYMHMKSENGGLPRIDILNILSRYAGYANWDDFRFKHAANSTRLHSLKHANRYFYFVPVAALILSGLFFLLFKLLNTKEYRFTFYDADTGNAITNSLIKVSMLRDNESPVNYLCGTDGSFVVKTGRASLRFVVEAPCYHTDTIVRLLDKFNPQESVTLRPDNYALMIQYFSASRVTDWQRRRDQLNGIISDNAMIYQVNGKETLGVELYNKGEFINKLTLPSASLQGIEIFDTRYEAGKISLIRFRQKEVKP</sequence>
<dbReference type="Proteomes" id="UP000053091">
    <property type="component" value="Unassembled WGS sequence"/>
</dbReference>
<evidence type="ECO:0000313" key="2">
    <source>
        <dbReference type="EMBL" id="GAP43882.1"/>
    </source>
</evidence>
<evidence type="ECO:0000256" key="1">
    <source>
        <dbReference type="SAM" id="Phobius"/>
    </source>
</evidence>
<keyword evidence="1" id="KW-1133">Transmembrane helix</keyword>
<proteinExistence type="predicted"/>
<feature type="transmembrane region" description="Helical" evidence="1">
    <location>
        <begin position="111"/>
        <end position="130"/>
    </location>
</feature>